<dbReference type="RefSeq" id="WP_394820991.1">
    <property type="nucleotide sequence ID" value="NZ_CP089984.1"/>
</dbReference>
<evidence type="ECO:0008006" key="3">
    <source>
        <dbReference type="Google" id="ProtNLM"/>
    </source>
</evidence>
<evidence type="ECO:0000313" key="1">
    <source>
        <dbReference type="EMBL" id="WXB11373.1"/>
    </source>
</evidence>
<keyword evidence="2" id="KW-1185">Reference proteome</keyword>
<sequence length="144" mass="16244">MYSIANKVGRLVELTIVTPVTIEEAHRAFLELRACIQAVGGKIAGVADLTAIDIFAPEVADKLTQLMRSHNAHMERSAFLIGDAPTFGLQFMRMIREAGNPARRIFKRRAELESWLGEILTPEERERVHAYLDERGVARTRLPF</sequence>
<name>A0ABZ2LK97_9BACT</name>
<protein>
    <recommendedName>
        <fullName evidence="3">STAS/SEC14 domain-containing protein</fullName>
    </recommendedName>
</protein>
<dbReference type="Proteomes" id="UP001370348">
    <property type="component" value="Chromosome"/>
</dbReference>
<gene>
    <name evidence="1" type="ORF">LZC94_26320</name>
</gene>
<organism evidence="1 2">
    <name type="scientific">Pendulispora albinea</name>
    <dbReference type="NCBI Taxonomy" id="2741071"/>
    <lineage>
        <taxon>Bacteria</taxon>
        <taxon>Pseudomonadati</taxon>
        <taxon>Myxococcota</taxon>
        <taxon>Myxococcia</taxon>
        <taxon>Myxococcales</taxon>
        <taxon>Sorangiineae</taxon>
        <taxon>Pendulisporaceae</taxon>
        <taxon>Pendulispora</taxon>
    </lineage>
</organism>
<proteinExistence type="predicted"/>
<accession>A0ABZ2LK97</accession>
<reference evidence="1 2" key="1">
    <citation type="submission" date="2021-12" db="EMBL/GenBank/DDBJ databases">
        <title>Discovery of the Pendulisporaceae a myxobacterial family with distinct sporulation behavior and unique specialized metabolism.</title>
        <authorList>
            <person name="Garcia R."/>
            <person name="Popoff A."/>
            <person name="Bader C.D."/>
            <person name="Loehr J."/>
            <person name="Walesch S."/>
            <person name="Walt C."/>
            <person name="Boldt J."/>
            <person name="Bunk B."/>
            <person name="Haeckl F.J.F.P.J."/>
            <person name="Gunesch A.P."/>
            <person name="Birkelbach J."/>
            <person name="Nuebel U."/>
            <person name="Pietschmann T."/>
            <person name="Bach T."/>
            <person name="Mueller R."/>
        </authorList>
    </citation>
    <scope>NUCLEOTIDE SEQUENCE [LARGE SCALE GENOMIC DNA]</scope>
    <source>
        <strain evidence="1 2">MSr11954</strain>
    </source>
</reference>
<evidence type="ECO:0000313" key="2">
    <source>
        <dbReference type="Proteomes" id="UP001370348"/>
    </source>
</evidence>
<dbReference type="EMBL" id="CP089984">
    <property type="protein sequence ID" value="WXB11373.1"/>
    <property type="molecule type" value="Genomic_DNA"/>
</dbReference>